<dbReference type="GO" id="GO:0016853">
    <property type="term" value="F:isomerase activity"/>
    <property type="evidence" value="ECO:0007669"/>
    <property type="project" value="UniProtKB-KW"/>
</dbReference>
<dbReference type="Proteomes" id="UP000826793">
    <property type="component" value="Unassembled WGS sequence"/>
</dbReference>
<dbReference type="AlphaFoldDB" id="A0A9D2MUV9"/>
<dbReference type="InterPro" id="IPR013022">
    <property type="entry name" value="Xyl_isomerase-like_TIM-brl"/>
</dbReference>
<reference evidence="2" key="2">
    <citation type="submission" date="2021-04" db="EMBL/GenBank/DDBJ databases">
        <authorList>
            <person name="Gilroy R."/>
        </authorList>
    </citation>
    <scope>NUCLEOTIDE SEQUENCE</scope>
    <source>
        <strain evidence="2">CHK185-1770</strain>
    </source>
</reference>
<comment type="caution">
    <text evidence="2">The sequence shown here is derived from an EMBL/GenBank/DDBJ whole genome shotgun (WGS) entry which is preliminary data.</text>
</comment>
<dbReference type="PANTHER" id="PTHR12110:SF41">
    <property type="entry name" value="INOSOSE DEHYDRATASE"/>
    <property type="match status" value="1"/>
</dbReference>
<evidence type="ECO:0000259" key="1">
    <source>
        <dbReference type="Pfam" id="PF01261"/>
    </source>
</evidence>
<accession>A0A9D2MUV9</accession>
<dbReference type="SUPFAM" id="SSF51658">
    <property type="entry name" value="Xylose isomerase-like"/>
    <property type="match status" value="1"/>
</dbReference>
<protein>
    <submittedName>
        <fullName evidence="2">Sugar phosphate isomerase/epimerase</fullName>
    </submittedName>
</protein>
<keyword evidence="2" id="KW-0413">Isomerase</keyword>
<dbReference type="Pfam" id="PF01261">
    <property type="entry name" value="AP_endonuc_2"/>
    <property type="match status" value="1"/>
</dbReference>
<feature type="domain" description="Xylose isomerase-like TIM barrel" evidence="1">
    <location>
        <begin position="22"/>
        <end position="234"/>
    </location>
</feature>
<evidence type="ECO:0000313" key="2">
    <source>
        <dbReference type="EMBL" id="HJB97060.1"/>
    </source>
</evidence>
<organism evidence="2 3">
    <name type="scientific">Candidatus Acutalibacter pullicola</name>
    <dbReference type="NCBI Taxonomy" id="2838417"/>
    <lineage>
        <taxon>Bacteria</taxon>
        <taxon>Bacillati</taxon>
        <taxon>Bacillota</taxon>
        <taxon>Clostridia</taxon>
        <taxon>Eubacteriales</taxon>
        <taxon>Acutalibacteraceae</taxon>
        <taxon>Acutalibacter</taxon>
    </lineage>
</organism>
<dbReference type="PANTHER" id="PTHR12110">
    <property type="entry name" value="HYDROXYPYRUVATE ISOMERASE"/>
    <property type="match status" value="1"/>
</dbReference>
<dbReference type="EMBL" id="DWXG01000004">
    <property type="protein sequence ID" value="HJB97060.1"/>
    <property type="molecule type" value="Genomic_DNA"/>
</dbReference>
<reference evidence="2" key="1">
    <citation type="journal article" date="2021" name="PeerJ">
        <title>Extensive microbial diversity within the chicken gut microbiome revealed by metagenomics and culture.</title>
        <authorList>
            <person name="Gilroy R."/>
            <person name="Ravi A."/>
            <person name="Getino M."/>
            <person name="Pursley I."/>
            <person name="Horton D.L."/>
            <person name="Alikhan N.F."/>
            <person name="Baker D."/>
            <person name="Gharbi K."/>
            <person name="Hall N."/>
            <person name="Watson M."/>
            <person name="Adriaenssens E.M."/>
            <person name="Foster-Nyarko E."/>
            <person name="Jarju S."/>
            <person name="Secka A."/>
            <person name="Antonio M."/>
            <person name="Oren A."/>
            <person name="Chaudhuri R.R."/>
            <person name="La Ragione R."/>
            <person name="Hildebrand F."/>
            <person name="Pallen M.J."/>
        </authorList>
    </citation>
    <scope>NUCLEOTIDE SEQUENCE</scope>
    <source>
        <strain evidence="2">CHK185-1770</strain>
    </source>
</reference>
<dbReference type="InterPro" id="IPR036237">
    <property type="entry name" value="Xyl_isomerase-like_sf"/>
</dbReference>
<gene>
    <name evidence="2" type="ORF">H9710_00585</name>
</gene>
<name>A0A9D2MUV9_9FIRM</name>
<dbReference type="InterPro" id="IPR050312">
    <property type="entry name" value="IolE/XylAMocC-like"/>
</dbReference>
<evidence type="ECO:0000313" key="3">
    <source>
        <dbReference type="Proteomes" id="UP000826793"/>
    </source>
</evidence>
<proteinExistence type="predicted"/>
<dbReference type="Gene3D" id="3.20.20.150">
    <property type="entry name" value="Divalent-metal-dependent TIM barrel enzymes"/>
    <property type="match status" value="1"/>
</dbReference>
<sequence>MRYGVQIFGCLGEFRQDPDAFFDRLAAMGYGQVEPCVVFGEAADYPPALWERLWKPEEVPLFQKKMEERGLTLSSCHVFARDLASAEKDMLALGAATSLDTFVVNVPQDAVGEAYGTFAALCRKLGEALQAQGFALWVHNGGPEIAARMVRSGREITVLEAILEEAGETLGAQVDTGWVLFGGIDPAAFVKRLGDRVRSLHFKDMAPGFANLSGNDRFAVLGTGVTDIPSVFRAAPEGTRSVLVDQDFSAGDFSKI</sequence>